<proteinExistence type="predicted"/>
<organism evidence="2 3">
    <name type="scientific">Micromonospora eburnea</name>
    <dbReference type="NCBI Taxonomy" id="227316"/>
    <lineage>
        <taxon>Bacteria</taxon>
        <taxon>Bacillati</taxon>
        <taxon>Actinomycetota</taxon>
        <taxon>Actinomycetes</taxon>
        <taxon>Micromonosporales</taxon>
        <taxon>Micromonosporaceae</taxon>
        <taxon>Micromonospora</taxon>
    </lineage>
</organism>
<dbReference type="STRING" id="227316.GA0070604_2888"/>
<evidence type="ECO:0000313" key="2">
    <source>
        <dbReference type="EMBL" id="SCL53944.1"/>
    </source>
</evidence>
<dbReference type="InterPro" id="IPR036724">
    <property type="entry name" value="Cobalamin-bd_sf"/>
</dbReference>
<dbReference type="Proteomes" id="UP000199696">
    <property type="component" value="Unassembled WGS sequence"/>
</dbReference>
<reference evidence="3" key="1">
    <citation type="submission" date="2016-06" db="EMBL/GenBank/DDBJ databases">
        <authorList>
            <person name="Varghese N."/>
            <person name="Submissions Spin"/>
        </authorList>
    </citation>
    <scope>NUCLEOTIDE SEQUENCE [LARGE SCALE GENOMIC DNA]</scope>
    <source>
        <strain evidence="3">DSM 44814</strain>
    </source>
</reference>
<keyword evidence="3" id="KW-1185">Reference proteome</keyword>
<dbReference type="OrthoDB" id="8482131at2"/>
<name>A0A1C6UJ12_9ACTN</name>
<dbReference type="RefSeq" id="WP_091118407.1">
    <property type="nucleotide sequence ID" value="NZ_FMHY01000002.1"/>
</dbReference>
<evidence type="ECO:0000259" key="1">
    <source>
        <dbReference type="PROSITE" id="PS51332"/>
    </source>
</evidence>
<dbReference type="PROSITE" id="PS51332">
    <property type="entry name" value="B12_BINDING"/>
    <property type="match status" value="1"/>
</dbReference>
<feature type="domain" description="B12-binding" evidence="1">
    <location>
        <begin position="13"/>
        <end position="150"/>
    </location>
</feature>
<protein>
    <submittedName>
        <fullName evidence="2">Methylaspartate mutase sigma subunit</fullName>
    </submittedName>
</protein>
<dbReference type="Gene3D" id="3.40.50.280">
    <property type="entry name" value="Cobalamin-binding domain"/>
    <property type="match status" value="1"/>
</dbReference>
<dbReference type="GO" id="GO:0031419">
    <property type="term" value="F:cobalamin binding"/>
    <property type="evidence" value="ECO:0007669"/>
    <property type="project" value="InterPro"/>
</dbReference>
<sequence length="150" mass="16532">MGTSVERPPELAQLQVIVSSTQSDSHTWNLVFLELLIEELGHRVVNLGSCVPDDVLVAECLRQRPDLVVISTVNGHGWIDGKRVVRRLRERPELTDTYIVIGGKLGITERSDRRTTDTLLAAGFDAVFSDGADIDSFQSYLRSLPIATAS</sequence>
<dbReference type="Pfam" id="PF02310">
    <property type="entry name" value="B12-binding"/>
    <property type="match status" value="1"/>
</dbReference>
<dbReference type="InterPro" id="IPR006158">
    <property type="entry name" value="Cobalamin-bd"/>
</dbReference>
<accession>A0A1C6UJ12</accession>
<dbReference type="EMBL" id="FMHY01000002">
    <property type="protein sequence ID" value="SCL53944.1"/>
    <property type="molecule type" value="Genomic_DNA"/>
</dbReference>
<gene>
    <name evidence="2" type="ORF">GA0070604_2888</name>
</gene>
<dbReference type="SUPFAM" id="SSF52242">
    <property type="entry name" value="Cobalamin (vitamin B12)-binding domain"/>
    <property type="match status" value="1"/>
</dbReference>
<evidence type="ECO:0000313" key="3">
    <source>
        <dbReference type="Proteomes" id="UP000199696"/>
    </source>
</evidence>
<dbReference type="GO" id="GO:0046872">
    <property type="term" value="F:metal ion binding"/>
    <property type="evidence" value="ECO:0007669"/>
    <property type="project" value="InterPro"/>
</dbReference>
<dbReference type="AlphaFoldDB" id="A0A1C6UJ12"/>